<evidence type="ECO:0000313" key="3">
    <source>
        <dbReference type="Proteomes" id="UP000267606"/>
    </source>
</evidence>
<feature type="signal peptide" evidence="1">
    <location>
        <begin position="1"/>
        <end position="16"/>
    </location>
</feature>
<sequence length="90" mass="10243">MKFFILLTTGLLAVTAIPQQRGREQLQQQQPNVPEAPPFLQGAPPNVINDFFNLLKADENKTDAETELDVEKFIDSLGGNYRVCFCFFFF</sequence>
<proteinExistence type="predicted"/>
<evidence type="ECO:0000313" key="4">
    <source>
        <dbReference type="WBParaSite" id="OFLC_0001149301-mRNA-1"/>
    </source>
</evidence>
<keyword evidence="1" id="KW-0732">Signal</keyword>
<dbReference type="Proteomes" id="UP000267606">
    <property type="component" value="Unassembled WGS sequence"/>
</dbReference>
<reference evidence="4" key="1">
    <citation type="submission" date="2016-06" db="UniProtKB">
        <authorList>
            <consortium name="WormBaseParasite"/>
        </authorList>
    </citation>
    <scope>IDENTIFICATION</scope>
</reference>
<evidence type="ECO:0000256" key="1">
    <source>
        <dbReference type="SAM" id="SignalP"/>
    </source>
</evidence>
<dbReference type="AlphaFoldDB" id="A0A183HVI1"/>
<feature type="chain" id="PRO_5044552645" evidence="1">
    <location>
        <begin position="17"/>
        <end position="90"/>
    </location>
</feature>
<organism evidence="4">
    <name type="scientific">Onchocerca flexuosa</name>
    <dbReference type="NCBI Taxonomy" id="387005"/>
    <lineage>
        <taxon>Eukaryota</taxon>
        <taxon>Metazoa</taxon>
        <taxon>Ecdysozoa</taxon>
        <taxon>Nematoda</taxon>
        <taxon>Chromadorea</taxon>
        <taxon>Rhabditida</taxon>
        <taxon>Spirurina</taxon>
        <taxon>Spiruromorpha</taxon>
        <taxon>Filarioidea</taxon>
        <taxon>Onchocercidae</taxon>
        <taxon>Onchocerca</taxon>
    </lineage>
</organism>
<dbReference type="EMBL" id="UZAJ01016661">
    <property type="protein sequence ID" value="VDO76902.1"/>
    <property type="molecule type" value="Genomic_DNA"/>
</dbReference>
<accession>A0A183HVI1</accession>
<gene>
    <name evidence="2" type="ORF">OFLC_LOCUS11500</name>
</gene>
<reference evidence="2 3" key="2">
    <citation type="submission" date="2018-11" db="EMBL/GenBank/DDBJ databases">
        <authorList>
            <consortium name="Pathogen Informatics"/>
        </authorList>
    </citation>
    <scope>NUCLEOTIDE SEQUENCE [LARGE SCALE GENOMIC DNA]</scope>
</reference>
<protein>
    <submittedName>
        <fullName evidence="4">EF-hand domain-containing protein</fullName>
    </submittedName>
</protein>
<keyword evidence="3" id="KW-1185">Reference proteome</keyword>
<name>A0A183HVI1_9BILA</name>
<evidence type="ECO:0000313" key="2">
    <source>
        <dbReference type="EMBL" id="VDO76902.1"/>
    </source>
</evidence>
<dbReference type="WBParaSite" id="OFLC_0001149301-mRNA-1">
    <property type="protein sequence ID" value="OFLC_0001149301-mRNA-1"/>
    <property type="gene ID" value="OFLC_0001149301"/>
</dbReference>